<dbReference type="Proteomes" id="UP001283361">
    <property type="component" value="Unassembled WGS sequence"/>
</dbReference>
<comment type="caution">
    <text evidence="1">The sequence shown here is derived from an EMBL/GenBank/DDBJ whole genome shotgun (WGS) entry which is preliminary data.</text>
</comment>
<gene>
    <name evidence="1" type="ORF">RRG08_036574</name>
</gene>
<protein>
    <submittedName>
        <fullName evidence="1">Uncharacterized protein</fullName>
    </submittedName>
</protein>
<proteinExistence type="predicted"/>
<name>A0AAE0ZQX1_9GAST</name>
<sequence length="108" mass="12399">MKNGWKPGPTDLGDVLGMDITDMRILSLMRSAVLVVTASSFRQLWFDSTFLIDGMQGSFQTALHYFFFHVIGRQKAQSRQRWTFNWAMGRPGFVQSWIILVEGSDHIN</sequence>
<reference evidence="1" key="1">
    <citation type="journal article" date="2023" name="G3 (Bethesda)">
        <title>A reference genome for the long-term kleptoplast-retaining sea slug Elysia crispata morphotype clarki.</title>
        <authorList>
            <person name="Eastman K.E."/>
            <person name="Pendleton A.L."/>
            <person name="Shaikh M.A."/>
            <person name="Suttiyut T."/>
            <person name="Ogas R."/>
            <person name="Tomko P."/>
            <person name="Gavelis G."/>
            <person name="Widhalm J.R."/>
            <person name="Wisecaver J.H."/>
        </authorList>
    </citation>
    <scope>NUCLEOTIDE SEQUENCE</scope>
    <source>
        <strain evidence="1">ECLA1</strain>
    </source>
</reference>
<accession>A0AAE0ZQX1</accession>
<keyword evidence="2" id="KW-1185">Reference proteome</keyword>
<organism evidence="1 2">
    <name type="scientific">Elysia crispata</name>
    <name type="common">lettuce slug</name>
    <dbReference type="NCBI Taxonomy" id="231223"/>
    <lineage>
        <taxon>Eukaryota</taxon>
        <taxon>Metazoa</taxon>
        <taxon>Spiralia</taxon>
        <taxon>Lophotrochozoa</taxon>
        <taxon>Mollusca</taxon>
        <taxon>Gastropoda</taxon>
        <taxon>Heterobranchia</taxon>
        <taxon>Euthyneura</taxon>
        <taxon>Panpulmonata</taxon>
        <taxon>Sacoglossa</taxon>
        <taxon>Placobranchoidea</taxon>
        <taxon>Plakobranchidae</taxon>
        <taxon>Elysia</taxon>
    </lineage>
</organism>
<evidence type="ECO:0000313" key="2">
    <source>
        <dbReference type="Proteomes" id="UP001283361"/>
    </source>
</evidence>
<evidence type="ECO:0000313" key="1">
    <source>
        <dbReference type="EMBL" id="KAK3773884.1"/>
    </source>
</evidence>
<dbReference type="AlphaFoldDB" id="A0AAE0ZQX1"/>
<dbReference type="EMBL" id="JAWDGP010003486">
    <property type="protein sequence ID" value="KAK3773884.1"/>
    <property type="molecule type" value="Genomic_DNA"/>
</dbReference>